<evidence type="ECO:0000313" key="4">
    <source>
        <dbReference type="EMBL" id="VIO53490.1"/>
    </source>
</evidence>
<dbReference type="InterPro" id="IPR001841">
    <property type="entry name" value="Znf_RING"/>
</dbReference>
<dbReference type="SUPFAM" id="SSF57850">
    <property type="entry name" value="RING/U-box"/>
    <property type="match status" value="1"/>
</dbReference>
<gene>
    <name evidence="4" type="ORF">FUG_LOCUS89275</name>
    <name evidence="3" type="ORF">MDCFG202_LOCUS335381</name>
</gene>
<proteinExistence type="predicted"/>
<protein>
    <recommendedName>
        <fullName evidence="2">RING-type domain-containing protein</fullName>
    </recommendedName>
</protein>
<dbReference type="EMBL" id="CAAKMV010000066">
    <property type="protein sequence ID" value="VIO53490.1"/>
    <property type="molecule type" value="Genomic_DNA"/>
</dbReference>
<dbReference type="CDD" id="cd16448">
    <property type="entry name" value="RING-H2"/>
    <property type="match status" value="1"/>
</dbReference>
<evidence type="ECO:0000313" key="3">
    <source>
        <dbReference type="EMBL" id="CAG1991164.1"/>
    </source>
</evidence>
<keyword evidence="1" id="KW-0479">Metal-binding</keyword>
<dbReference type="SMART" id="SM00184">
    <property type="entry name" value="RING"/>
    <property type="match status" value="1"/>
</dbReference>
<feature type="domain" description="RING-type" evidence="2">
    <location>
        <begin position="30"/>
        <end position="96"/>
    </location>
</feature>
<dbReference type="InterPro" id="IPR013083">
    <property type="entry name" value="Znf_RING/FYVE/PHD"/>
</dbReference>
<accession>A0A2H3HNR8</accession>
<dbReference type="AlphaFoldDB" id="A0A2H3HNR8"/>
<keyword evidence="1" id="KW-0863">Zinc-finger</keyword>
<evidence type="ECO:0000313" key="5">
    <source>
        <dbReference type="Proteomes" id="UP000746612"/>
    </source>
</evidence>
<dbReference type="Gene3D" id="3.30.40.10">
    <property type="entry name" value="Zinc/RING finger domain, C3HC4 (zinc finger)"/>
    <property type="match status" value="1"/>
</dbReference>
<dbReference type="EMBL" id="CAJPIJ010000148">
    <property type="protein sequence ID" value="CAG1991164.1"/>
    <property type="molecule type" value="Genomic_DNA"/>
</dbReference>
<dbReference type="PROSITE" id="PS50089">
    <property type="entry name" value="ZF_RING_2"/>
    <property type="match status" value="1"/>
</dbReference>
<dbReference type="Proteomes" id="UP000746612">
    <property type="component" value="Unassembled WGS sequence"/>
</dbReference>
<dbReference type="OrthoDB" id="8062037at2759"/>
<reference evidence="3" key="2">
    <citation type="submission" date="2021-03" db="EMBL/GenBank/DDBJ databases">
        <authorList>
            <person name="Alouane T."/>
            <person name="Langin T."/>
            <person name="Bonhomme L."/>
        </authorList>
    </citation>
    <scope>NUCLEOTIDE SEQUENCE</scope>
    <source>
        <strain evidence="3">MDC_Fg202</strain>
    </source>
</reference>
<name>A0A2H3HNR8_GIBZA</name>
<organism evidence="3 5">
    <name type="scientific">Gibberella zeae</name>
    <name type="common">Wheat head blight fungus</name>
    <name type="synonym">Fusarium graminearum</name>
    <dbReference type="NCBI Taxonomy" id="5518"/>
    <lineage>
        <taxon>Eukaryota</taxon>
        <taxon>Fungi</taxon>
        <taxon>Dikarya</taxon>
        <taxon>Ascomycota</taxon>
        <taxon>Pezizomycotina</taxon>
        <taxon>Sordariomycetes</taxon>
        <taxon>Hypocreomycetidae</taxon>
        <taxon>Hypocreales</taxon>
        <taxon>Nectriaceae</taxon>
        <taxon>Fusarium</taxon>
    </lineage>
</organism>
<sequence length="274" mass="31290">MSSVTETFFPRLKEILDQDPSAAQRLKLVCGICLEDMSTNEDIIREVREGVTRILHTSHNAYILPCGHIFGLPCVVNLRNTTKTVRDLEHQCPICRFPLYFEPCGCLDNIGVVLKVEGDGYQKMFERIRRLDFLNMSCIKCELVGIYTEMIQPKLEVSGGVEVEPSEMQIRAEIGIPLAMLCFKKSERWAIFEVHIGNRRHVNHEISDRLRTRLDKFMNDREERLRATLLEPDESADKWASIAIELALADPPPVGMRGRADAVVRIGHQVFDQP</sequence>
<reference evidence="4" key="1">
    <citation type="submission" date="2019-04" db="EMBL/GenBank/DDBJ databases">
        <authorList>
            <person name="Melise S."/>
            <person name="Noan J."/>
            <person name="Okalmin O."/>
        </authorList>
    </citation>
    <scope>NUCLEOTIDE SEQUENCE</scope>
    <source>
        <strain evidence="4">FN9</strain>
    </source>
</reference>
<keyword evidence="1" id="KW-0862">Zinc</keyword>
<evidence type="ECO:0000259" key="2">
    <source>
        <dbReference type="PROSITE" id="PS50089"/>
    </source>
</evidence>
<dbReference type="GO" id="GO:0008270">
    <property type="term" value="F:zinc ion binding"/>
    <property type="evidence" value="ECO:0007669"/>
    <property type="project" value="UniProtKB-KW"/>
</dbReference>
<evidence type="ECO:0000256" key="1">
    <source>
        <dbReference type="PROSITE-ProRule" id="PRU00175"/>
    </source>
</evidence>